<evidence type="ECO:0000313" key="1">
    <source>
        <dbReference type="EMBL" id="JAP18124.1"/>
    </source>
</evidence>
<proteinExistence type="predicted"/>
<dbReference type="AlphaFoldDB" id="A0A0V0HCG7"/>
<sequence length="77" mass="9372">MAFSLPRSRSRGLRRRLILPKQYLTCIRSSLHQIQHPRNHYDQMQSRKLQLFTPHFPFKINTNQNDYCRIVSSQRIF</sequence>
<reference evidence="1" key="1">
    <citation type="submission" date="2015-12" db="EMBL/GenBank/DDBJ databases">
        <title>Gene expression during late stages of embryo sac development: a critical building block for successful pollen-pistil interactions.</title>
        <authorList>
            <person name="Liu Y."/>
            <person name="Joly V."/>
            <person name="Sabar M."/>
            <person name="Matton D.P."/>
        </authorList>
    </citation>
    <scope>NUCLEOTIDE SEQUENCE</scope>
</reference>
<organism evidence="1">
    <name type="scientific">Solanum chacoense</name>
    <name type="common">Chaco potato</name>
    <dbReference type="NCBI Taxonomy" id="4108"/>
    <lineage>
        <taxon>Eukaryota</taxon>
        <taxon>Viridiplantae</taxon>
        <taxon>Streptophyta</taxon>
        <taxon>Embryophyta</taxon>
        <taxon>Tracheophyta</taxon>
        <taxon>Spermatophyta</taxon>
        <taxon>Magnoliopsida</taxon>
        <taxon>eudicotyledons</taxon>
        <taxon>Gunneridae</taxon>
        <taxon>Pentapetalae</taxon>
        <taxon>asterids</taxon>
        <taxon>lamiids</taxon>
        <taxon>Solanales</taxon>
        <taxon>Solanaceae</taxon>
        <taxon>Solanoideae</taxon>
        <taxon>Solaneae</taxon>
        <taxon>Solanum</taxon>
    </lineage>
</organism>
<protein>
    <submittedName>
        <fullName evidence="1">Putative ovule protein</fullName>
    </submittedName>
</protein>
<accession>A0A0V0HCG7</accession>
<dbReference type="EMBL" id="GEDG01021662">
    <property type="protein sequence ID" value="JAP18124.1"/>
    <property type="molecule type" value="Transcribed_RNA"/>
</dbReference>
<name>A0A0V0HCG7_SOLCH</name>